<evidence type="ECO:0000256" key="1">
    <source>
        <dbReference type="SAM" id="MobiDB-lite"/>
    </source>
</evidence>
<evidence type="ECO:0000313" key="2">
    <source>
        <dbReference type="EMBL" id="KAF7811221.1"/>
    </source>
</evidence>
<dbReference type="AlphaFoldDB" id="A0A834WA25"/>
<accession>A0A834WA25</accession>
<dbReference type="Proteomes" id="UP000634136">
    <property type="component" value="Unassembled WGS sequence"/>
</dbReference>
<gene>
    <name evidence="2" type="ORF">G2W53_032197</name>
</gene>
<feature type="compositionally biased region" description="Basic and acidic residues" evidence="1">
    <location>
        <begin position="23"/>
        <end position="33"/>
    </location>
</feature>
<protein>
    <submittedName>
        <fullName evidence="2">Uncharacterized protein</fullName>
    </submittedName>
</protein>
<sequence>MATKFPILLNQPQDKTKSNPKRSSNDESIRTSP</sequence>
<keyword evidence="3" id="KW-1185">Reference proteome</keyword>
<organism evidence="2 3">
    <name type="scientific">Senna tora</name>
    <dbReference type="NCBI Taxonomy" id="362788"/>
    <lineage>
        <taxon>Eukaryota</taxon>
        <taxon>Viridiplantae</taxon>
        <taxon>Streptophyta</taxon>
        <taxon>Embryophyta</taxon>
        <taxon>Tracheophyta</taxon>
        <taxon>Spermatophyta</taxon>
        <taxon>Magnoliopsida</taxon>
        <taxon>eudicotyledons</taxon>
        <taxon>Gunneridae</taxon>
        <taxon>Pentapetalae</taxon>
        <taxon>rosids</taxon>
        <taxon>fabids</taxon>
        <taxon>Fabales</taxon>
        <taxon>Fabaceae</taxon>
        <taxon>Caesalpinioideae</taxon>
        <taxon>Cassia clade</taxon>
        <taxon>Senna</taxon>
    </lineage>
</organism>
<name>A0A834WA25_9FABA</name>
<dbReference type="EMBL" id="JAAIUW010000010">
    <property type="protein sequence ID" value="KAF7811221.1"/>
    <property type="molecule type" value="Genomic_DNA"/>
</dbReference>
<proteinExistence type="predicted"/>
<evidence type="ECO:0000313" key="3">
    <source>
        <dbReference type="Proteomes" id="UP000634136"/>
    </source>
</evidence>
<reference evidence="2" key="1">
    <citation type="submission" date="2020-09" db="EMBL/GenBank/DDBJ databases">
        <title>Genome-Enabled Discovery of Anthraquinone Biosynthesis in Senna tora.</title>
        <authorList>
            <person name="Kang S.-H."/>
            <person name="Pandey R.P."/>
            <person name="Lee C.-M."/>
            <person name="Sim J.-S."/>
            <person name="Jeong J.-T."/>
            <person name="Choi B.-S."/>
            <person name="Jung M."/>
            <person name="Ginzburg D."/>
            <person name="Zhao K."/>
            <person name="Won S.Y."/>
            <person name="Oh T.-J."/>
            <person name="Yu Y."/>
            <person name="Kim N.-H."/>
            <person name="Lee O.R."/>
            <person name="Lee T.-H."/>
            <person name="Bashyal P."/>
            <person name="Kim T.-S."/>
            <person name="Lee W.-H."/>
            <person name="Kawkins C."/>
            <person name="Kim C.-K."/>
            <person name="Kim J.S."/>
            <person name="Ahn B.O."/>
            <person name="Rhee S.Y."/>
            <person name="Sohng J.K."/>
        </authorList>
    </citation>
    <scope>NUCLEOTIDE SEQUENCE</scope>
    <source>
        <tissue evidence="2">Leaf</tissue>
    </source>
</reference>
<comment type="caution">
    <text evidence="2">The sequence shown here is derived from an EMBL/GenBank/DDBJ whole genome shotgun (WGS) entry which is preliminary data.</text>
</comment>
<feature type="region of interest" description="Disordered" evidence="1">
    <location>
        <begin position="1"/>
        <end position="33"/>
    </location>
</feature>